<evidence type="ECO:0000313" key="2">
    <source>
        <dbReference type="Proteomes" id="UP000275078"/>
    </source>
</evidence>
<organism evidence="1 2">
    <name type="scientific">Ascobolus immersus RN42</name>
    <dbReference type="NCBI Taxonomy" id="1160509"/>
    <lineage>
        <taxon>Eukaryota</taxon>
        <taxon>Fungi</taxon>
        <taxon>Dikarya</taxon>
        <taxon>Ascomycota</taxon>
        <taxon>Pezizomycotina</taxon>
        <taxon>Pezizomycetes</taxon>
        <taxon>Pezizales</taxon>
        <taxon>Ascobolaceae</taxon>
        <taxon>Ascobolus</taxon>
    </lineage>
</organism>
<dbReference type="EMBL" id="ML119805">
    <property type="protein sequence ID" value="RPA73978.1"/>
    <property type="molecule type" value="Genomic_DNA"/>
</dbReference>
<evidence type="ECO:0008006" key="3">
    <source>
        <dbReference type="Google" id="ProtNLM"/>
    </source>
</evidence>
<reference evidence="1 2" key="1">
    <citation type="journal article" date="2018" name="Nat. Ecol. Evol.">
        <title>Pezizomycetes genomes reveal the molecular basis of ectomycorrhizal truffle lifestyle.</title>
        <authorList>
            <person name="Murat C."/>
            <person name="Payen T."/>
            <person name="Noel B."/>
            <person name="Kuo A."/>
            <person name="Morin E."/>
            <person name="Chen J."/>
            <person name="Kohler A."/>
            <person name="Krizsan K."/>
            <person name="Balestrini R."/>
            <person name="Da Silva C."/>
            <person name="Montanini B."/>
            <person name="Hainaut M."/>
            <person name="Levati E."/>
            <person name="Barry K.W."/>
            <person name="Belfiori B."/>
            <person name="Cichocki N."/>
            <person name="Clum A."/>
            <person name="Dockter R.B."/>
            <person name="Fauchery L."/>
            <person name="Guy J."/>
            <person name="Iotti M."/>
            <person name="Le Tacon F."/>
            <person name="Lindquist E.A."/>
            <person name="Lipzen A."/>
            <person name="Malagnac F."/>
            <person name="Mello A."/>
            <person name="Molinier V."/>
            <person name="Miyauchi S."/>
            <person name="Poulain J."/>
            <person name="Riccioni C."/>
            <person name="Rubini A."/>
            <person name="Sitrit Y."/>
            <person name="Splivallo R."/>
            <person name="Traeger S."/>
            <person name="Wang M."/>
            <person name="Zifcakova L."/>
            <person name="Wipf D."/>
            <person name="Zambonelli A."/>
            <person name="Paolocci F."/>
            <person name="Nowrousian M."/>
            <person name="Ottonello S."/>
            <person name="Baldrian P."/>
            <person name="Spatafora J.W."/>
            <person name="Henrissat B."/>
            <person name="Nagy L.G."/>
            <person name="Aury J.M."/>
            <person name="Wincker P."/>
            <person name="Grigoriev I.V."/>
            <person name="Bonfante P."/>
            <person name="Martin F.M."/>
        </authorList>
    </citation>
    <scope>NUCLEOTIDE SEQUENCE [LARGE SCALE GENOMIC DNA]</scope>
    <source>
        <strain evidence="1 2">RN42</strain>
    </source>
</reference>
<sequence length="303" mass="35044">MAELSKDSASPNRSAFHRLPAELRLEIYSYIVDDPLTLLCLSHVCHKTYTDINNNNKLIHQNIYGYCYNNPDRYYSYYIFADRDKPHPILSTGATPLIIPVLYHLEINLDDVITFNRSFGLKTPEEKGWWCCRLCAKVRHTSDYQIPPLKMDTTKNEPSLAQALSPFLALPYELRLEIYYAICDPISLLILTHTCRTMYVDINSRKHLVRSVLPSDFTDEHELVKKHGQKTSLTSHPILTPYTTPLTIYLIAIADTKLETTSVSLFNRIYGLTDQQKMELTHEQECDTVKYKRCFASEVQVAW</sequence>
<dbReference type="AlphaFoldDB" id="A0A3N4HNB0"/>
<keyword evidence="2" id="KW-1185">Reference proteome</keyword>
<dbReference type="Proteomes" id="UP000275078">
    <property type="component" value="Unassembled WGS sequence"/>
</dbReference>
<gene>
    <name evidence="1" type="ORF">BJ508DRAFT_333557</name>
</gene>
<evidence type="ECO:0000313" key="1">
    <source>
        <dbReference type="EMBL" id="RPA73978.1"/>
    </source>
</evidence>
<protein>
    <recommendedName>
        <fullName evidence="3">F-box domain-containing protein</fullName>
    </recommendedName>
</protein>
<proteinExistence type="predicted"/>
<accession>A0A3N4HNB0</accession>
<name>A0A3N4HNB0_ASCIM</name>